<keyword evidence="1" id="KW-0812">Transmembrane</keyword>
<gene>
    <name evidence="2" type="ORF">H8K20_09945</name>
</gene>
<feature type="transmembrane region" description="Helical" evidence="1">
    <location>
        <begin position="130"/>
        <end position="151"/>
    </location>
</feature>
<sequence>MCRNGYCLFFILLFLLLFSYFFSYVNESDRHLNYYLFCALFITHPLLMLQWYFYLQAFEIAVSIALVAVSLTGIFTWIKENRLSGLIVGEIAMIWAMGSYQSNVILYIAGALGGFLLLRQKNIKDSLLTSMKLILTFTTGFLVNTAIGKLFSSDSSYLDTGILWGKVPIKECIHNILKHIQEVLLGKTIMNLGFALIVLITLLYVIYNLTRHSSVAAYRSLVLVILIATPFFLTLYMGNIPVYRSQYVLPFIIGFCFMYFSGSLFKKHIRSNLWIASGFIIIGCMFVLQQLQTTLKLWYTEDIRYQQDMAMYQQLSSSLVQTNQYTAGDTVAFVGTWEAPLNPSCSAPIEFVGISHFSLAKDLPPYYYHSNTYAHELRLTNGIELGMPSSEQMEIARREATDMPVYPSSGSIRKIEDGFFVIKIGEDPYPL</sequence>
<keyword evidence="1" id="KW-0472">Membrane</keyword>
<evidence type="ECO:0000313" key="3">
    <source>
        <dbReference type="Proteomes" id="UP000597668"/>
    </source>
</evidence>
<feature type="transmembrane region" description="Helical" evidence="1">
    <location>
        <begin position="33"/>
        <end position="53"/>
    </location>
</feature>
<dbReference type="AlphaFoldDB" id="A0A8J6IPT5"/>
<accession>A0A8J6IPT5</accession>
<keyword evidence="3" id="KW-1185">Reference proteome</keyword>
<reference evidence="2" key="1">
    <citation type="submission" date="2020-08" db="EMBL/GenBank/DDBJ databases">
        <authorList>
            <person name="Liu C."/>
            <person name="Sun Q."/>
        </authorList>
    </citation>
    <scope>NUCLEOTIDE SEQUENCE</scope>
    <source>
        <strain evidence="2">NSJ-65</strain>
    </source>
</reference>
<organism evidence="2 3">
    <name type="scientific">Neobittarella massiliensis</name>
    <name type="common">ex Bilen et al. 2018</name>
    <dbReference type="NCBI Taxonomy" id="2041842"/>
    <lineage>
        <taxon>Bacteria</taxon>
        <taxon>Bacillati</taxon>
        <taxon>Bacillota</taxon>
        <taxon>Clostridia</taxon>
        <taxon>Eubacteriales</taxon>
        <taxon>Oscillospiraceae</taxon>
        <taxon>Neobittarella (ex Bilen et al. 2018)</taxon>
    </lineage>
</organism>
<dbReference type="EMBL" id="JACOGI010000002">
    <property type="protein sequence ID" value="MBC3516715.1"/>
    <property type="molecule type" value="Genomic_DNA"/>
</dbReference>
<feature type="transmembrane region" description="Helical" evidence="1">
    <location>
        <begin position="247"/>
        <end position="265"/>
    </location>
</feature>
<feature type="transmembrane region" description="Helical" evidence="1">
    <location>
        <begin position="98"/>
        <end position="118"/>
    </location>
</feature>
<protein>
    <submittedName>
        <fullName evidence="2">Glucosyltransferase domain-containing protein</fullName>
    </submittedName>
</protein>
<feature type="transmembrane region" description="Helical" evidence="1">
    <location>
        <begin position="272"/>
        <end position="291"/>
    </location>
</feature>
<name>A0A8J6IPT5_9FIRM</name>
<dbReference type="Pfam" id="PF14264">
    <property type="entry name" value="Glucos_trans_II"/>
    <property type="match status" value="1"/>
</dbReference>
<comment type="caution">
    <text evidence="2">The sequence shown here is derived from an EMBL/GenBank/DDBJ whole genome shotgun (WGS) entry which is preliminary data.</text>
</comment>
<dbReference type="InterPro" id="IPR025686">
    <property type="entry name" value="Glucos_trans_II"/>
</dbReference>
<feature type="transmembrane region" description="Helical" evidence="1">
    <location>
        <begin position="221"/>
        <end position="241"/>
    </location>
</feature>
<feature type="transmembrane region" description="Helical" evidence="1">
    <location>
        <begin position="189"/>
        <end position="209"/>
    </location>
</feature>
<dbReference type="Proteomes" id="UP000597668">
    <property type="component" value="Unassembled WGS sequence"/>
</dbReference>
<feature type="transmembrane region" description="Helical" evidence="1">
    <location>
        <begin position="60"/>
        <end position="78"/>
    </location>
</feature>
<evidence type="ECO:0000313" key="2">
    <source>
        <dbReference type="EMBL" id="MBC3516715.1"/>
    </source>
</evidence>
<keyword evidence="1" id="KW-1133">Transmembrane helix</keyword>
<proteinExistence type="predicted"/>
<dbReference type="RefSeq" id="WP_186488532.1">
    <property type="nucleotide sequence ID" value="NZ_JACOGI010000002.1"/>
</dbReference>
<evidence type="ECO:0000256" key="1">
    <source>
        <dbReference type="SAM" id="Phobius"/>
    </source>
</evidence>